<dbReference type="InterPro" id="IPR001091">
    <property type="entry name" value="RM_Methyltransferase"/>
</dbReference>
<dbReference type="Gene3D" id="3.40.50.150">
    <property type="entry name" value="Vaccinia Virus protein VP39"/>
    <property type="match status" value="1"/>
</dbReference>
<proteinExistence type="predicted"/>
<keyword evidence="1" id="KW-0489">Methyltransferase</keyword>
<evidence type="ECO:0000313" key="5">
    <source>
        <dbReference type="Proteomes" id="UP000239010"/>
    </source>
</evidence>
<evidence type="ECO:0000259" key="3">
    <source>
        <dbReference type="Pfam" id="PF01555"/>
    </source>
</evidence>
<feature type="domain" description="DNA methylase N-4/N-6" evidence="3">
    <location>
        <begin position="22"/>
        <end position="69"/>
    </location>
</feature>
<dbReference type="GO" id="GO:0003677">
    <property type="term" value="F:DNA binding"/>
    <property type="evidence" value="ECO:0007669"/>
    <property type="project" value="InterPro"/>
</dbReference>
<keyword evidence="2" id="KW-0808">Transferase</keyword>
<dbReference type="Pfam" id="PF01555">
    <property type="entry name" value="N6_N4_Mtase"/>
    <property type="match status" value="1"/>
</dbReference>
<accession>A0A8E2QWR4</accession>
<protein>
    <recommendedName>
        <fullName evidence="3">DNA methylase N-4/N-6 domain-containing protein</fullName>
    </recommendedName>
</protein>
<evidence type="ECO:0000256" key="2">
    <source>
        <dbReference type="ARBA" id="ARBA00022679"/>
    </source>
</evidence>
<dbReference type="InterPro" id="IPR002941">
    <property type="entry name" value="DNA_methylase_N4/N6"/>
</dbReference>
<dbReference type="SUPFAM" id="SSF53335">
    <property type="entry name" value="S-adenosyl-L-methionine-dependent methyltransferases"/>
    <property type="match status" value="1"/>
</dbReference>
<comment type="caution">
    <text evidence="4">The sequence shown here is derived from an EMBL/GenBank/DDBJ whole genome shotgun (WGS) entry which is preliminary data.</text>
</comment>
<dbReference type="InterPro" id="IPR029063">
    <property type="entry name" value="SAM-dependent_MTases_sf"/>
</dbReference>
<dbReference type="AlphaFoldDB" id="A0A8E2QWR4"/>
<organism evidence="4 5">
    <name type="scientific">Entomoplasma ellychniae</name>
    <dbReference type="NCBI Taxonomy" id="2114"/>
    <lineage>
        <taxon>Bacteria</taxon>
        <taxon>Bacillati</taxon>
        <taxon>Mycoplasmatota</taxon>
        <taxon>Mollicutes</taxon>
        <taxon>Entomoplasmatales</taxon>
        <taxon>Entomoplasmataceae</taxon>
        <taxon>Entomoplasma</taxon>
    </lineage>
</organism>
<gene>
    <name evidence="4" type="ORF">EELLY_v1c07840</name>
</gene>
<reference evidence="4 5" key="1">
    <citation type="submission" date="2017-11" db="EMBL/GenBank/DDBJ databases">
        <title>Genome sequence of Entomoplasma ellychniae ELCN-1 (ATCC 43707).</title>
        <authorList>
            <person name="Lo W.-S."/>
            <person name="Gasparich G.E."/>
            <person name="Kuo C.-H."/>
        </authorList>
    </citation>
    <scope>NUCLEOTIDE SEQUENCE [LARGE SCALE GENOMIC DNA]</scope>
    <source>
        <strain evidence="4 5">ELCN-1</strain>
    </source>
</reference>
<dbReference type="GO" id="GO:0008170">
    <property type="term" value="F:N-methyltransferase activity"/>
    <property type="evidence" value="ECO:0007669"/>
    <property type="project" value="InterPro"/>
</dbReference>
<dbReference type="EMBL" id="PHND01000001">
    <property type="protein sequence ID" value="PPE05096.1"/>
    <property type="molecule type" value="Genomic_DNA"/>
</dbReference>
<dbReference type="RefSeq" id="WP_104206168.1">
    <property type="nucleotide sequence ID" value="NZ_PHND01000001.1"/>
</dbReference>
<dbReference type="Proteomes" id="UP000239010">
    <property type="component" value="Unassembled WGS sequence"/>
</dbReference>
<keyword evidence="5" id="KW-1185">Reference proteome</keyword>
<dbReference type="GO" id="GO:0032259">
    <property type="term" value="P:methylation"/>
    <property type="evidence" value="ECO:0007669"/>
    <property type="project" value="UniProtKB-KW"/>
</dbReference>
<name>A0A8E2QWR4_9MOLU</name>
<evidence type="ECO:0000313" key="4">
    <source>
        <dbReference type="EMBL" id="PPE05096.1"/>
    </source>
</evidence>
<sequence>MKTIEDLIFDLTKEQAKFIYLELIKIHSNKGDTILDCFAGSGTALLAAKELGINFLGCEKDPIYFELASKRLEC</sequence>
<dbReference type="PRINTS" id="PR00508">
    <property type="entry name" value="S21N4MTFRASE"/>
</dbReference>
<evidence type="ECO:0000256" key="1">
    <source>
        <dbReference type="ARBA" id="ARBA00022603"/>
    </source>
</evidence>